<evidence type="ECO:0000313" key="2">
    <source>
        <dbReference type="EMBL" id="GFH46094.1"/>
    </source>
</evidence>
<dbReference type="Pfam" id="PF20479">
    <property type="entry name" value="TMEM128"/>
    <property type="match status" value="1"/>
</dbReference>
<proteinExistence type="predicted"/>
<keyword evidence="1" id="KW-1133">Transmembrane helix</keyword>
<comment type="caution">
    <text evidence="2">The sequence shown here is derived from an EMBL/GenBank/DDBJ whole genome shotgun (WGS) entry which is preliminary data.</text>
</comment>
<protein>
    <submittedName>
        <fullName evidence="2">Uncharacterized protein</fullName>
    </submittedName>
</protein>
<accession>A0AAD3CJU3</accession>
<name>A0AAD3CJU3_9STRA</name>
<keyword evidence="1" id="KW-0472">Membrane</keyword>
<dbReference type="EMBL" id="BLLK01000022">
    <property type="protein sequence ID" value="GFH46094.1"/>
    <property type="molecule type" value="Genomic_DNA"/>
</dbReference>
<dbReference type="PANTHER" id="PTHR31134:SF1">
    <property type="entry name" value="TRANSMEMBRANE PROTEIN 128"/>
    <property type="match status" value="1"/>
</dbReference>
<dbReference type="Proteomes" id="UP001054902">
    <property type="component" value="Unassembled WGS sequence"/>
</dbReference>
<dbReference type="PANTHER" id="PTHR31134">
    <property type="entry name" value="TRANSMEMBRANE PROTEIN 128"/>
    <property type="match status" value="1"/>
</dbReference>
<gene>
    <name evidence="2" type="ORF">CTEN210_02568</name>
</gene>
<feature type="transmembrane region" description="Helical" evidence="1">
    <location>
        <begin position="98"/>
        <end position="117"/>
    </location>
</feature>
<dbReference type="AlphaFoldDB" id="A0AAD3CJU3"/>
<reference evidence="2 3" key="1">
    <citation type="journal article" date="2021" name="Sci. Rep.">
        <title>The genome of the diatom Chaetoceros tenuissimus carries an ancient integrated fragment of an extant virus.</title>
        <authorList>
            <person name="Hongo Y."/>
            <person name="Kimura K."/>
            <person name="Takaki Y."/>
            <person name="Yoshida Y."/>
            <person name="Baba S."/>
            <person name="Kobayashi G."/>
            <person name="Nagasaki K."/>
            <person name="Hano T."/>
            <person name="Tomaru Y."/>
        </authorList>
    </citation>
    <scope>NUCLEOTIDE SEQUENCE [LARGE SCALE GENOMIC DNA]</scope>
    <source>
        <strain evidence="2 3">NIES-3715</strain>
    </source>
</reference>
<organism evidence="2 3">
    <name type="scientific">Chaetoceros tenuissimus</name>
    <dbReference type="NCBI Taxonomy" id="426638"/>
    <lineage>
        <taxon>Eukaryota</taxon>
        <taxon>Sar</taxon>
        <taxon>Stramenopiles</taxon>
        <taxon>Ochrophyta</taxon>
        <taxon>Bacillariophyta</taxon>
        <taxon>Coscinodiscophyceae</taxon>
        <taxon>Chaetocerotophycidae</taxon>
        <taxon>Chaetocerotales</taxon>
        <taxon>Chaetocerotaceae</taxon>
        <taxon>Chaetoceros</taxon>
    </lineage>
</organism>
<keyword evidence="1" id="KW-0812">Transmembrane</keyword>
<dbReference type="InterPro" id="IPR033579">
    <property type="entry name" value="TMEM128"/>
</dbReference>
<evidence type="ECO:0000313" key="3">
    <source>
        <dbReference type="Proteomes" id="UP001054902"/>
    </source>
</evidence>
<keyword evidence="3" id="KW-1185">Reference proteome</keyword>
<evidence type="ECO:0000256" key="1">
    <source>
        <dbReference type="SAM" id="Phobius"/>
    </source>
</evidence>
<sequence length="165" mass="18765">MDVASTTNKKTDRPSNSLPAHHPINIIYRTIVISTSLWALHKFEVYHAILRDPNVNHTVFKIGLAASIGISGIKAYMELYEGKMRKQKIEYQNYKNSTHAVMILWIIATICFNVALWDALGGLKTMLVLLIFSFGVLIQLMFLLPTSVQNIITFVGLTFFLQMYQ</sequence>